<accession>A0A179GP50</accession>
<dbReference type="AlphaFoldDB" id="A0A179GP50"/>
<name>A0A179GP50_PURLI</name>
<organism evidence="1 2">
    <name type="scientific">Purpureocillium lilacinum</name>
    <name type="common">Paecilomyces lilacinus</name>
    <dbReference type="NCBI Taxonomy" id="33203"/>
    <lineage>
        <taxon>Eukaryota</taxon>
        <taxon>Fungi</taxon>
        <taxon>Dikarya</taxon>
        <taxon>Ascomycota</taxon>
        <taxon>Pezizomycotina</taxon>
        <taxon>Sordariomycetes</taxon>
        <taxon>Hypocreomycetidae</taxon>
        <taxon>Hypocreales</taxon>
        <taxon>Ophiocordycipitaceae</taxon>
        <taxon>Purpureocillium</taxon>
    </lineage>
</organism>
<reference evidence="1 2" key="1">
    <citation type="submission" date="2016-01" db="EMBL/GenBank/DDBJ databases">
        <title>Biosynthesis of antibiotic leucinostatins and their inhibition on Phytophthora in bio-control Purpureocillium lilacinum.</title>
        <authorList>
            <person name="Wang G."/>
            <person name="Liu Z."/>
            <person name="Lin R."/>
            <person name="Li E."/>
            <person name="Mao Z."/>
            <person name="Ling J."/>
            <person name="Yin W."/>
            <person name="Xie B."/>
        </authorList>
    </citation>
    <scope>NUCLEOTIDE SEQUENCE [LARGE SCALE GENOMIC DNA]</scope>
    <source>
        <strain evidence="1">PLBJ-1</strain>
    </source>
</reference>
<gene>
    <name evidence="1" type="ORF">VFPBJ_05249</name>
</gene>
<evidence type="ECO:0000313" key="1">
    <source>
        <dbReference type="EMBL" id="OAQ79664.1"/>
    </source>
</evidence>
<dbReference type="Proteomes" id="UP000078240">
    <property type="component" value="Unassembled WGS sequence"/>
</dbReference>
<evidence type="ECO:0000313" key="2">
    <source>
        <dbReference type="Proteomes" id="UP000078240"/>
    </source>
</evidence>
<protein>
    <submittedName>
        <fullName evidence="1">Uncharacterized protein</fullName>
    </submittedName>
</protein>
<proteinExistence type="predicted"/>
<sequence>MLSSPKLVGRKSTIQVDLCIPAGAVQCVRFEVTRRRVTAKHLGGYKLAGCVNAERARGGEAEAWSWPCALLLRLDAPHVCW</sequence>
<dbReference type="EMBL" id="LSBH01000004">
    <property type="protein sequence ID" value="OAQ79664.1"/>
    <property type="molecule type" value="Genomic_DNA"/>
</dbReference>
<comment type="caution">
    <text evidence="1">The sequence shown here is derived from an EMBL/GenBank/DDBJ whole genome shotgun (WGS) entry which is preliminary data.</text>
</comment>